<dbReference type="SMART" id="SM00729">
    <property type="entry name" value="Elp3"/>
    <property type="match status" value="1"/>
</dbReference>
<keyword evidence="2 10" id="KW-0004">4Fe-4S</keyword>
<comment type="cofactor">
    <cofactor evidence="10">
        <name>[4Fe-4S] cluster</name>
        <dbReference type="ChEBI" id="CHEBI:49883"/>
    </cofactor>
    <text evidence="10">Binds 2 [4Fe-4S] clusters. Binds 1 [4Fe-4S] cluster coordinated with 3 cysteines and an exchangeable S-adenosyl-L-methionine and 1 [4Fe-4S] cluster coordinated with 3 cysteines and the GTP-derived substrate.</text>
</comment>
<feature type="binding site" evidence="10">
    <location>
        <position position="32"/>
    </location>
    <ligand>
        <name>[4Fe-4S] cluster</name>
        <dbReference type="ChEBI" id="CHEBI:49883"/>
        <label>1</label>
        <note>4Fe-4S-S-AdoMet</note>
    </ligand>
</feature>
<feature type="binding site" evidence="10">
    <location>
        <position position="269"/>
    </location>
    <ligand>
        <name>[4Fe-4S] cluster</name>
        <dbReference type="ChEBI" id="CHEBI:49883"/>
        <label>2</label>
        <note>4Fe-4S-substrate</note>
    </ligand>
</feature>
<accession>A0ABX8SFZ5</accession>
<evidence type="ECO:0000256" key="7">
    <source>
        <dbReference type="ARBA" id="ARBA00023150"/>
    </source>
</evidence>
<name>A0ABX8SFZ5_9ACTN</name>
<evidence type="ECO:0000313" key="13">
    <source>
        <dbReference type="Proteomes" id="UP000824504"/>
    </source>
</evidence>
<comment type="pathway">
    <text evidence="10">Cofactor biosynthesis; molybdopterin biosynthesis.</text>
</comment>
<evidence type="ECO:0000256" key="3">
    <source>
        <dbReference type="ARBA" id="ARBA00022691"/>
    </source>
</evidence>
<feature type="binding site" evidence="10">
    <location>
        <position position="103"/>
    </location>
    <ligand>
        <name>GTP</name>
        <dbReference type="ChEBI" id="CHEBI:37565"/>
    </ligand>
</feature>
<dbReference type="SFLD" id="SFLDS00029">
    <property type="entry name" value="Radical_SAM"/>
    <property type="match status" value="1"/>
</dbReference>
<keyword evidence="6 10" id="KW-0411">Iron-sulfur</keyword>
<dbReference type="SFLD" id="SFLDG01386">
    <property type="entry name" value="main_SPASM_domain-containing"/>
    <property type="match status" value="1"/>
</dbReference>
<evidence type="ECO:0000256" key="10">
    <source>
        <dbReference type="HAMAP-Rule" id="MF_01225"/>
    </source>
</evidence>
<evidence type="ECO:0000259" key="11">
    <source>
        <dbReference type="PROSITE" id="PS51918"/>
    </source>
</evidence>
<dbReference type="Proteomes" id="UP000824504">
    <property type="component" value="Chromosome"/>
</dbReference>
<feature type="binding site" evidence="10">
    <location>
        <position position="164"/>
    </location>
    <ligand>
        <name>GTP</name>
        <dbReference type="ChEBI" id="CHEBI:37565"/>
    </ligand>
</feature>
<evidence type="ECO:0000313" key="12">
    <source>
        <dbReference type="EMBL" id="QXT62296.1"/>
    </source>
</evidence>
<evidence type="ECO:0000256" key="4">
    <source>
        <dbReference type="ARBA" id="ARBA00022723"/>
    </source>
</evidence>
<keyword evidence="10" id="KW-0547">Nucleotide-binding</keyword>
<dbReference type="EMBL" id="CP079216">
    <property type="protein sequence ID" value="QXT62296.1"/>
    <property type="molecule type" value="Genomic_DNA"/>
</dbReference>
<feature type="binding site" evidence="10">
    <location>
        <position position="266"/>
    </location>
    <ligand>
        <name>[4Fe-4S] cluster</name>
        <dbReference type="ChEBI" id="CHEBI:49883"/>
        <label>2</label>
        <note>4Fe-4S-substrate</note>
    </ligand>
</feature>
<keyword evidence="4 10" id="KW-0479">Metal-binding</keyword>
<sequence>MFLGLLGDRFGRTARDLRVSLTDRCNLRCSYCMPAEGLAWLPTEATLTDAEVIRLLGVAVERLGITRVRFTGGEPLLRRGLEEIVAAAAALRGPDGRPELALTTNGLGLDRRAAALRAAGLDRVNVSLDSLDPERYAALARRDRLPDVLAGIEAAAAAGLSPVKINAVVMRGANEADVVPLAHFCLDRGYQLRFIEQMPLGPQGEWDRENLVTADEVLGLLRDAFDLSPAVEPRGAAPAELWDATGRDGAPAGRIGVIASVTHPFCGACDRTRLTADGQLRSCLFSRREGDLRSLLRSGASDDELAEAWCAAQWAKPAAHGIDTAGFVPPTRTMSAIGG</sequence>
<dbReference type="Pfam" id="PF04055">
    <property type="entry name" value="Radical_SAM"/>
    <property type="match status" value="1"/>
</dbReference>
<evidence type="ECO:0000256" key="2">
    <source>
        <dbReference type="ARBA" id="ARBA00022485"/>
    </source>
</evidence>
<dbReference type="InterPro" id="IPR010505">
    <property type="entry name" value="MoaA_twitch"/>
</dbReference>
<evidence type="ECO:0000256" key="1">
    <source>
        <dbReference type="ARBA" id="ARBA00012167"/>
    </source>
</evidence>
<keyword evidence="7 10" id="KW-0501">Molybdenum cofactor biosynthesis</keyword>
<feature type="binding site" evidence="10">
    <location>
        <position position="25"/>
    </location>
    <ligand>
        <name>[4Fe-4S] cluster</name>
        <dbReference type="ChEBI" id="CHEBI:49883"/>
        <label>1</label>
        <note>4Fe-4S-S-AdoMet</note>
    </ligand>
</feature>
<feature type="binding site" evidence="10">
    <location>
        <position position="29"/>
    </location>
    <ligand>
        <name>[4Fe-4S] cluster</name>
        <dbReference type="ChEBI" id="CHEBI:49883"/>
        <label>1</label>
        <note>4Fe-4S-S-AdoMet</note>
    </ligand>
</feature>
<dbReference type="InterPro" id="IPR040064">
    <property type="entry name" value="MoaA-like"/>
</dbReference>
<protein>
    <recommendedName>
        <fullName evidence="1 10">GTP 3',8-cyclase</fullName>
        <ecNumber evidence="1 10">4.1.99.22</ecNumber>
    </recommendedName>
    <alternativeName>
        <fullName evidence="10">Molybdenum cofactor biosynthesis protein A</fullName>
    </alternativeName>
</protein>
<keyword evidence="13" id="KW-1185">Reference proteome</keyword>
<dbReference type="EC" id="4.1.99.22" evidence="1 10"/>
<feature type="binding site" evidence="10">
    <location>
        <position position="198"/>
    </location>
    <ligand>
        <name>S-adenosyl-L-methionine</name>
        <dbReference type="ChEBI" id="CHEBI:59789"/>
    </ligand>
</feature>
<evidence type="ECO:0000256" key="9">
    <source>
        <dbReference type="ARBA" id="ARBA00048697"/>
    </source>
</evidence>
<dbReference type="CDD" id="cd21117">
    <property type="entry name" value="Twitch_MoaA"/>
    <property type="match status" value="1"/>
</dbReference>
<evidence type="ECO:0000256" key="6">
    <source>
        <dbReference type="ARBA" id="ARBA00023014"/>
    </source>
</evidence>
<comment type="subunit">
    <text evidence="10">Monomer and homodimer.</text>
</comment>
<dbReference type="SFLD" id="SFLDG01067">
    <property type="entry name" value="SPASM/twitch_domain_containing"/>
    <property type="match status" value="1"/>
</dbReference>
<keyword evidence="5 10" id="KW-0408">Iron</keyword>
<dbReference type="InterPro" id="IPR007197">
    <property type="entry name" value="rSAM"/>
</dbReference>
<comment type="catalytic activity">
    <reaction evidence="9 10">
        <text>GTP + AH2 + S-adenosyl-L-methionine = (8S)-3',8-cyclo-7,8-dihydroguanosine 5'-triphosphate + 5'-deoxyadenosine + L-methionine + A + H(+)</text>
        <dbReference type="Rhea" id="RHEA:49576"/>
        <dbReference type="ChEBI" id="CHEBI:13193"/>
        <dbReference type="ChEBI" id="CHEBI:15378"/>
        <dbReference type="ChEBI" id="CHEBI:17319"/>
        <dbReference type="ChEBI" id="CHEBI:17499"/>
        <dbReference type="ChEBI" id="CHEBI:37565"/>
        <dbReference type="ChEBI" id="CHEBI:57844"/>
        <dbReference type="ChEBI" id="CHEBI:59789"/>
        <dbReference type="ChEBI" id="CHEBI:131766"/>
        <dbReference type="EC" id="4.1.99.22"/>
    </reaction>
</comment>
<feature type="domain" description="Radical SAM core" evidence="11">
    <location>
        <begin position="9"/>
        <end position="228"/>
    </location>
</feature>
<feature type="binding site" evidence="10">
    <location>
        <position position="73"/>
    </location>
    <ligand>
        <name>S-adenosyl-L-methionine</name>
        <dbReference type="ChEBI" id="CHEBI:59789"/>
    </ligand>
</feature>
<dbReference type="InterPro" id="IPR000385">
    <property type="entry name" value="MoaA_NifB_PqqE_Fe-S-bd_CS"/>
</dbReference>
<feature type="binding site" evidence="10">
    <location>
        <position position="283"/>
    </location>
    <ligand>
        <name>[4Fe-4S] cluster</name>
        <dbReference type="ChEBI" id="CHEBI:49883"/>
        <label>2</label>
        <note>4Fe-4S-substrate</note>
    </ligand>
</feature>
<dbReference type="PANTHER" id="PTHR22960">
    <property type="entry name" value="MOLYBDOPTERIN COFACTOR SYNTHESIS PROTEIN A"/>
    <property type="match status" value="1"/>
</dbReference>
<feature type="binding site" evidence="10">
    <location>
        <begin position="271"/>
        <end position="273"/>
    </location>
    <ligand>
        <name>GTP</name>
        <dbReference type="ChEBI" id="CHEBI:37565"/>
    </ligand>
</feature>
<dbReference type="PANTHER" id="PTHR22960:SF0">
    <property type="entry name" value="MOLYBDENUM COFACTOR BIOSYNTHESIS PROTEIN 1"/>
    <property type="match status" value="1"/>
</dbReference>
<dbReference type="InterPro" id="IPR050105">
    <property type="entry name" value="MoCo_biosynth_MoaA/MoaC"/>
</dbReference>
<comment type="similarity">
    <text evidence="10">Belongs to the radical SAM superfamily. MoaA family.</text>
</comment>
<comment type="function">
    <text evidence="10">Catalyzes the cyclization of GTP to (8S)-3',8-cyclo-7,8-dihydroguanosine 5'-triphosphate.</text>
</comment>
<feature type="binding site" evidence="10">
    <location>
        <position position="31"/>
    </location>
    <ligand>
        <name>S-adenosyl-L-methionine</name>
        <dbReference type="ChEBI" id="CHEBI:59789"/>
    </ligand>
</feature>
<dbReference type="Pfam" id="PF06463">
    <property type="entry name" value="Mob_synth_C"/>
    <property type="match status" value="1"/>
</dbReference>
<dbReference type="InterPro" id="IPR013483">
    <property type="entry name" value="MoaA"/>
</dbReference>
<feature type="binding site" evidence="10">
    <location>
        <position position="69"/>
    </location>
    <ligand>
        <name>GTP</name>
        <dbReference type="ChEBI" id="CHEBI:37565"/>
    </ligand>
</feature>
<proteinExistence type="inferred from homology"/>
<organism evidence="12 13">
    <name type="scientific">Tessaracoccus palaemonis</name>
    <dbReference type="NCBI Taxonomy" id="2829499"/>
    <lineage>
        <taxon>Bacteria</taxon>
        <taxon>Bacillati</taxon>
        <taxon>Actinomycetota</taxon>
        <taxon>Actinomycetes</taxon>
        <taxon>Propionibacteriales</taxon>
        <taxon>Propionibacteriaceae</taxon>
        <taxon>Tessaracoccus</taxon>
    </lineage>
</organism>
<evidence type="ECO:0000256" key="8">
    <source>
        <dbReference type="ARBA" id="ARBA00023239"/>
    </source>
</evidence>
<keyword evidence="10" id="KW-0342">GTP-binding</keyword>
<dbReference type="PROSITE" id="PS01305">
    <property type="entry name" value="MOAA_NIFB_PQQE"/>
    <property type="match status" value="1"/>
</dbReference>
<feature type="binding site" evidence="10">
    <location>
        <position position="18"/>
    </location>
    <ligand>
        <name>GTP</name>
        <dbReference type="ChEBI" id="CHEBI:37565"/>
    </ligand>
</feature>
<keyword evidence="8 10" id="KW-0456">Lyase</keyword>
<dbReference type="CDD" id="cd01335">
    <property type="entry name" value="Radical_SAM"/>
    <property type="match status" value="1"/>
</dbReference>
<dbReference type="PROSITE" id="PS51918">
    <property type="entry name" value="RADICAL_SAM"/>
    <property type="match status" value="1"/>
</dbReference>
<dbReference type="GO" id="GO:0061798">
    <property type="term" value="F:GTP 3',8'-cyclase activity"/>
    <property type="evidence" value="ECO:0007669"/>
    <property type="project" value="UniProtKB-EC"/>
</dbReference>
<gene>
    <name evidence="10 12" type="primary">moaA</name>
    <name evidence="12" type="ORF">KDB89_11120</name>
</gene>
<reference evidence="12 13" key="1">
    <citation type="submission" date="2021-07" db="EMBL/GenBank/DDBJ databases">
        <title>complete genome sequencing of Tessaracoccus sp.J1M15.</title>
        <authorList>
            <person name="Bae J.-W."/>
            <person name="Kim D.-y."/>
        </authorList>
    </citation>
    <scope>NUCLEOTIDE SEQUENCE [LARGE SCALE GENOMIC DNA]</scope>
    <source>
        <strain evidence="12 13">J1M15</strain>
    </source>
</reference>
<keyword evidence="3 10" id="KW-0949">S-adenosyl-L-methionine</keyword>
<feature type="binding site" evidence="10">
    <location>
        <position position="127"/>
    </location>
    <ligand>
        <name>S-adenosyl-L-methionine</name>
        <dbReference type="ChEBI" id="CHEBI:59789"/>
    </ligand>
</feature>
<dbReference type="NCBIfam" id="TIGR02666">
    <property type="entry name" value="moaA"/>
    <property type="match status" value="1"/>
</dbReference>
<dbReference type="HAMAP" id="MF_01225_B">
    <property type="entry name" value="MoaA_B"/>
    <property type="match status" value="1"/>
</dbReference>
<evidence type="ECO:0000256" key="5">
    <source>
        <dbReference type="ARBA" id="ARBA00023004"/>
    </source>
</evidence>
<dbReference type="RefSeq" id="WP_219081005.1">
    <property type="nucleotide sequence ID" value="NZ_CP079216.1"/>
</dbReference>
<dbReference type="SFLD" id="SFLDG01383">
    <property type="entry name" value="cyclic_pyranopterin_phosphate"/>
    <property type="match status" value="1"/>
</dbReference>
<dbReference type="InterPro" id="IPR006638">
    <property type="entry name" value="Elp3/MiaA/NifB-like_rSAM"/>
</dbReference>